<dbReference type="SUPFAM" id="SSF109604">
    <property type="entry name" value="HD-domain/PDEase-like"/>
    <property type="match status" value="1"/>
</dbReference>
<gene>
    <name evidence="4" type="ORF">PGLA1383_LOCUS30211</name>
</gene>
<evidence type="ECO:0000313" key="4">
    <source>
        <dbReference type="EMBL" id="CAE8612401.1"/>
    </source>
</evidence>
<dbReference type="OrthoDB" id="330125at2759"/>
<evidence type="ECO:0000256" key="1">
    <source>
        <dbReference type="ARBA" id="ARBA00022723"/>
    </source>
</evidence>
<name>A0A813FP52_POLGL</name>
<dbReference type="GO" id="GO:0004114">
    <property type="term" value="F:3',5'-cyclic-nucleotide phosphodiesterase activity"/>
    <property type="evidence" value="ECO:0007669"/>
    <property type="project" value="InterPro"/>
</dbReference>
<dbReference type="InterPro" id="IPR036971">
    <property type="entry name" value="PDEase_catalytic_dom_sf"/>
</dbReference>
<dbReference type="AlphaFoldDB" id="A0A813FP52"/>
<dbReference type="GO" id="GO:0046872">
    <property type="term" value="F:metal ion binding"/>
    <property type="evidence" value="ECO:0007669"/>
    <property type="project" value="UniProtKB-KW"/>
</dbReference>
<dbReference type="InterPro" id="IPR002073">
    <property type="entry name" value="PDEase_catalytic_dom"/>
</dbReference>
<protein>
    <recommendedName>
        <fullName evidence="3">PDEase domain-containing protein</fullName>
    </recommendedName>
</protein>
<feature type="non-terminal residue" evidence="4">
    <location>
        <position position="109"/>
    </location>
</feature>
<keyword evidence="2" id="KW-0378">Hydrolase</keyword>
<keyword evidence="5" id="KW-1185">Reference proteome</keyword>
<keyword evidence="1" id="KW-0479">Metal-binding</keyword>
<evidence type="ECO:0000313" key="5">
    <source>
        <dbReference type="Proteomes" id="UP000654075"/>
    </source>
</evidence>
<reference evidence="4" key="1">
    <citation type="submission" date="2021-02" db="EMBL/GenBank/DDBJ databases">
        <authorList>
            <person name="Dougan E. K."/>
            <person name="Rhodes N."/>
            <person name="Thang M."/>
            <person name="Chan C."/>
        </authorList>
    </citation>
    <scope>NUCLEOTIDE SEQUENCE</scope>
</reference>
<dbReference type="EMBL" id="CAJNNV010025117">
    <property type="protein sequence ID" value="CAE8612401.1"/>
    <property type="molecule type" value="Genomic_DNA"/>
</dbReference>
<feature type="domain" description="PDEase" evidence="3">
    <location>
        <begin position="1"/>
        <end position="96"/>
    </location>
</feature>
<dbReference type="PROSITE" id="PS51845">
    <property type="entry name" value="PDEASE_I_2"/>
    <property type="match status" value="1"/>
</dbReference>
<evidence type="ECO:0000259" key="3">
    <source>
        <dbReference type="PROSITE" id="PS51845"/>
    </source>
</evidence>
<evidence type="ECO:0000256" key="2">
    <source>
        <dbReference type="ARBA" id="ARBA00022801"/>
    </source>
</evidence>
<dbReference type="GO" id="GO:0007165">
    <property type="term" value="P:signal transduction"/>
    <property type="evidence" value="ECO:0007669"/>
    <property type="project" value="InterPro"/>
</dbReference>
<sequence>VSNPARPQPIALEWSRRVLMEFWAQGDEERRLGLEVSPLCDRAGGMAAVPQGQLGFISFIVRPLLTQVEQIISEVSLATTQLEDNVKYWEKKKEEKASFQECFAVLGAP</sequence>
<dbReference type="Gene3D" id="1.10.1300.10">
    <property type="entry name" value="3'5'-cyclic nucleotide phosphodiesterase, catalytic domain"/>
    <property type="match status" value="1"/>
</dbReference>
<dbReference type="Pfam" id="PF00233">
    <property type="entry name" value="PDEase_I"/>
    <property type="match status" value="1"/>
</dbReference>
<comment type="caution">
    <text evidence="4">The sequence shown here is derived from an EMBL/GenBank/DDBJ whole genome shotgun (WGS) entry which is preliminary data.</text>
</comment>
<accession>A0A813FP52</accession>
<organism evidence="4 5">
    <name type="scientific">Polarella glacialis</name>
    <name type="common">Dinoflagellate</name>
    <dbReference type="NCBI Taxonomy" id="89957"/>
    <lineage>
        <taxon>Eukaryota</taxon>
        <taxon>Sar</taxon>
        <taxon>Alveolata</taxon>
        <taxon>Dinophyceae</taxon>
        <taxon>Suessiales</taxon>
        <taxon>Suessiaceae</taxon>
        <taxon>Polarella</taxon>
    </lineage>
</organism>
<proteinExistence type="predicted"/>
<dbReference type="Proteomes" id="UP000654075">
    <property type="component" value="Unassembled WGS sequence"/>
</dbReference>
<dbReference type="PANTHER" id="PTHR11347">
    <property type="entry name" value="CYCLIC NUCLEOTIDE PHOSPHODIESTERASE"/>
    <property type="match status" value="1"/>
</dbReference>